<feature type="chain" id="PRO_5020371973" description="Integral membrane protein" evidence="3">
    <location>
        <begin position="25"/>
        <end position="579"/>
    </location>
</feature>
<evidence type="ECO:0000256" key="2">
    <source>
        <dbReference type="SAM" id="Phobius"/>
    </source>
</evidence>
<dbReference type="EMBL" id="QZBD01000533">
    <property type="protein sequence ID" value="THY11763.1"/>
    <property type="molecule type" value="Genomic_DNA"/>
</dbReference>
<evidence type="ECO:0000313" key="7">
    <source>
        <dbReference type="Proteomes" id="UP000306584"/>
    </source>
</evidence>
<feature type="compositionally biased region" description="Acidic residues" evidence="1">
    <location>
        <begin position="218"/>
        <end position="231"/>
    </location>
</feature>
<gene>
    <name evidence="6" type="ORF">D6D01_08809</name>
</gene>
<keyword evidence="3" id="KW-0732">Signal</keyword>
<dbReference type="Pfam" id="PF10348">
    <property type="entry name" value="DUF2427"/>
    <property type="match status" value="1"/>
</dbReference>
<evidence type="ECO:0008006" key="8">
    <source>
        <dbReference type="Google" id="ProtNLM"/>
    </source>
</evidence>
<evidence type="ECO:0000313" key="6">
    <source>
        <dbReference type="EMBL" id="THY11763.1"/>
    </source>
</evidence>
<comment type="caution">
    <text evidence="6">The sequence shown here is derived from an EMBL/GenBank/DDBJ whole genome shotgun (WGS) entry which is preliminary data.</text>
</comment>
<feature type="transmembrane region" description="Helical" evidence="2">
    <location>
        <begin position="481"/>
        <end position="499"/>
    </location>
</feature>
<evidence type="ECO:0000259" key="5">
    <source>
        <dbReference type="Pfam" id="PF10355"/>
    </source>
</evidence>
<organism evidence="6 7">
    <name type="scientific">Aureobasidium pullulans</name>
    <name type="common">Black yeast</name>
    <name type="synonym">Pullularia pullulans</name>
    <dbReference type="NCBI Taxonomy" id="5580"/>
    <lineage>
        <taxon>Eukaryota</taxon>
        <taxon>Fungi</taxon>
        <taxon>Dikarya</taxon>
        <taxon>Ascomycota</taxon>
        <taxon>Pezizomycotina</taxon>
        <taxon>Dothideomycetes</taxon>
        <taxon>Dothideomycetidae</taxon>
        <taxon>Dothideales</taxon>
        <taxon>Saccotheciaceae</taxon>
        <taxon>Aureobasidium</taxon>
    </lineage>
</organism>
<feature type="compositionally biased region" description="Low complexity" evidence="1">
    <location>
        <begin position="200"/>
        <end position="210"/>
    </location>
</feature>
<dbReference type="InterPro" id="IPR018827">
    <property type="entry name" value="YTP1_C"/>
</dbReference>
<dbReference type="Proteomes" id="UP000306584">
    <property type="component" value="Unassembled WGS sequence"/>
</dbReference>
<feature type="domain" description="DUF2427" evidence="4">
    <location>
        <begin position="58"/>
        <end position="156"/>
    </location>
</feature>
<protein>
    <recommendedName>
        <fullName evidence="8">Integral membrane protein</fullName>
    </recommendedName>
</protein>
<keyword evidence="2" id="KW-0472">Membrane</keyword>
<dbReference type="InterPro" id="IPR018825">
    <property type="entry name" value="DUF2427"/>
</dbReference>
<dbReference type="PANTHER" id="PTHR31685:SF3">
    <property type="entry name" value="INTEGRAL MEMBRANE PROTEIN (AFU_ORTHOLOGUE AFUA_6G12730)"/>
    <property type="match status" value="1"/>
</dbReference>
<dbReference type="PANTHER" id="PTHR31685">
    <property type="entry name" value="INTEGRAL MEMBRANE PROTEIN (AFU_ORTHOLOGUE AFUA_6G12730)-RELATED"/>
    <property type="match status" value="1"/>
</dbReference>
<dbReference type="Pfam" id="PF10355">
    <property type="entry name" value="Ytp1"/>
    <property type="match status" value="1"/>
</dbReference>
<feature type="transmembrane region" description="Helical" evidence="2">
    <location>
        <begin position="343"/>
        <end position="363"/>
    </location>
</feature>
<feature type="transmembrane region" description="Helical" evidence="2">
    <location>
        <begin position="444"/>
        <end position="461"/>
    </location>
</feature>
<proteinExistence type="predicted"/>
<feature type="domain" description="Protein YTP1-like C-terminal" evidence="5">
    <location>
        <begin position="276"/>
        <end position="569"/>
    </location>
</feature>
<evidence type="ECO:0000259" key="4">
    <source>
        <dbReference type="Pfam" id="PF10348"/>
    </source>
</evidence>
<accession>A0A4V4JRY6</accession>
<feature type="transmembrane region" description="Helical" evidence="2">
    <location>
        <begin position="271"/>
        <end position="290"/>
    </location>
</feature>
<evidence type="ECO:0000256" key="3">
    <source>
        <dbReference type="SAM" id="SignalP"/>
    </source>
</evidence>
<feature type="transmembrane region" description="Helical" evidence="2">
    <location>
        <begin position="383"/>
        <end position="402"/>
    </location>
</feature>
<feature type="transmembrane region" description="Helical" evidence="2">
    <location>
        <begin position="511"/>
        <end position="529"/>
    </location>
</feature>
<feature type="transmembrane region" description="Helical" evidence="2">
    <location>
        <begin position="100"/>
        <end position="121"/>
    </location>
</feature>
<evidence type="ECO:0000256" key="1">
    <source>
        <dbReference type="SAM" id="MobiDB-lite"/>
    </source>
</evidence>
<name>A0A4V4JRY6_AURPU</name>
<reference evidence="6 7" key="1">
    <citation type="submission" date="2018-10" db="EMBL/GenBank/DDBJ databases">
        <title>Fifty Aureobasidium pullulans genomes reveal a recombining polyextremotolerant generalist.</title>
        <authorList>
            <person name="Gostincar C."/>
            <person name="Turk M."/>
            <person name="Zajc J."/>
            <person name="Gunde-Cimerman N."/>
        </authorList>
    </citation>
    <scope>NUCLEOTIDE SEQUENCE [LARGE SCALE GENOMIC DNA]</scope>
    <source>
        <strain evidence="6 7">EXF-6604</strain>
    </source>
</reference>
<keyword evidence="2" id="KW-0812">Transmembrane</keyword>
<feature type="transmembrane region" description="Helical" evidence="2">
    <location>
        <begin position="141"/>
        <end position="159"/>
    </location>
</feature>
<sequence length="579" mass="63952">MPLGRVPLDISVALLLAILPLAAAHGDEHEHSGMTMDMGSTHTNATSVAAAAMVSSTIPVNYFRHPQFAGWMYAHIASMTIAWAIILPAAVVLSIARSRFTLPTQVAFLAVNGLGLFTSIIYDAKTPDLYPNNAHHKMGWAVTWIAVAWFLMTFVNLYMARAEKAKARHAMTAKNIAQYDRLQDHRWSAESGLDSATLCSGSRSPSSDSVPPHKFEAPDEEHGDDEDLESEEQGFIQNNPVDRFLSRKVPRISSGRALTAFKVVFTSIERCMPVLGFVSLLSGGVVFGGIYRDRLIFSGMAHGVKGGIFFWYGILTLGRWMGAFSDFGWAWNVKPRQPMVSRFAARLPSAEFVESFVIWLYGASNVFLEHLNAWGKPWSAQDLEHISITIMFFGGGLMGMLIESNKIRNHFNTSVSTWQEETIQYGDAVEKQQEEWDVPKTYKTSLNPMPGLVIMLLGMSMSGHHQHSMVSTMLHSQWGNLFKGFAMARAATYVLLYLAPPKSFFPSRPPTELVASFCLISGGMIFMGSSTDAVATIEGNGLDAMFLFVIAMGLTALVMSWTAICFALKGWAVRKEKNM</sequence>
<feature type="region of interest" description="Disordered" evidence="1">
    <location>
        <begin position="198"/>
        <end position="231"/>
    </location>
</feature>
<feature type="transmembrane region" description="Helical" evidence="2">
    <location>
        <begin position="71"/>
        <end position="93"/>
    </location>
</feature>
<feature type="transmembrane region" description="Helical" evidence="2">
    <location>
        <begin position="310"/>
        <end position="331"/>
    </location>
</feature>
<feature type="signal peptide" evidence="3">
    <location>
        <begin position="1"/>
        <end position="24"/>
    </location>
</feature>
<keyword evidence="2" id="KW-1133">Transmembrane helix</keyword>
<dbReference type="AlphaFoldDB" id="A0A4V4JRY6"/>
<feature type="transmembrane region" description="Helical" evidence="2">
    <location>
        <begin position="544"/>
        <end position="568"/>
    </location>
</feature>